<proteinExistence type="predicted"/>
<reference evidence="1 2" key="1">
    <citation type="submission" date="2019-08" db="EMBL/GenBank/DDBJ databases">
        <title>Whole genome of Aphis craccivora.</title>
        <authorList>
            <person name="Voronova N.V."/>
            <person name="Shulinski R.S."/>
            <person name="Bandarenka Y.V."/>
            <person name="Zhorov D.G."/>
            <person name="Warner D."/>
        </authorList>
    </citation>
    <scope>NUCLEOTIDE SEQUENCE [LARGE SCALE GENOMIC DNA]</scope>
    <source>
        <strain evidence="1">180601</strain>
        <tissue evidence="1">Whole Body</tissue>
    </source>
</reference>
<comment type="caution">
    <text evidence="1">The sequence shown here is derived from an EMBL/GenBank/DDBJ whole genome shotgun (WGS) entry which is preliminary data.</text>
</comment>
<keyword evidence="1" id="KW-0548">Nucleotidyltransferase</keyword>
<organism evidence="1 2">
    <name type="scientific">Aphis craccivora</name>
    <name type="common">Cowpea aphid</name>
    <dbReference type="NCBI Taxonomy" id="307492"/>
    <lineage>
        <taxon>Eukaryota</taxon>
        <taxon>Metazoa</taxon>
        <taxon>Ecdysozoa</taxon>
        <taxon>Arthropoda</taxon>
        <taxon>Hexapoda</taxon>
        <taxon>Insecta</taxon>
        <taxon>Pterygota</taxon>
        <taxon>Neoptera</taxon>
        <taxon>Paraneoptera</taxon>
        <taxon>Hemiptera</taxon>
        <taxon>Sternorrhyncha</taxon>
        <taxon>Aphidomorpha</taxon>
        <taxon>Aphidoidea</taxon>
        <taxon>Aphididae</taxon>
        <taxon>Aphidini</taxon>
        <taxon>Aphis</taxon>
        <taxon>Aphis</taxon>
    </lineage>
</organism>
<dbReference type="EMBL" id="VUJU01005194">
    <property type="protein sequence ID" value="KAF0751984.1"/>
    <property type="molecule type" value="Genomic_DNA"/>
</dbReference>
<dbReference type="GO" id="GO:0003964">
    <property type="term" value="F:RNA-directed DNA polymerase activity"/>
    <property type="evidence" value="ECO:0007669"/>
    <property type="project" value="UniProtKB-KW"/>
</dbReference>
<keyword evidence="1" id="KW-0808">Transferase</keyword>
<dbReference type="AlphaFoldDB" id="A0A6G0YAE0"/>
<name>A0A6G0YAE0_APHCR</name>
<protein>
    <submittedName>
        <fullName evidence="1">Reverse transcriptase domain-containing protein</fullName>
    </submittedName>
</protein>
<keyword evidence="1" id="KW-0695">RNA-directed DNA polymerase</keyword>
<evidence type="ECO:0000313" key="1">
    <source>
        <dbReference type="EMBL" id="KAF0751984.1"/>
    </source>
</evidence>
<keyword evidence="2" id="KW-1185">Reference proteome</keyword>
<sequence length="142" mass="16077">MGGLGEFVFYGLSLRYSQTSLNAAKFWMITNVATDQENLPSNVTCLCNTLYLTPLRIIVKTLVIYTDFEKAFDRVDHKLLLIGHLDFINPLLLVLGFTSSKPILVLSGTPQGFVKRRSSYLKDLESYKLLYCALIRSILEYG</sequence>
<gene>
    <name evidence="1" type="ORF">FWK35_00026327</name>
</gene>
<dbReference type="Proteomes" id="UP000478052">
    <property type="component" value="Unassembled WGS sequence"/>
</dbReference>
<accession>A0A6G0YAE0</accession>
<evidence type="ECO:0000313" key="2">
    <source>
        <dbReference type="Proteomes" id="UP000478052"/>
    </source>
</evidence>